<organism evidence="2 3">
    <name type="scientific">Phytophthora aleatoria</name>
    <dbReference type="NCBI Taxonomy" id="2496075"/>
    <lineage>
        <taxon>Eukaryota</taxon>
        <taxon>Sar</taxon>
        <taxon>Stramenopiles</taxon>
        <taxon>Oomycota</taxon>
        <taxon>Peronosporomycetes</taxon>
        <taxon>Peronosporales</taxon>
        <taxon>Peronosporaceae</taxon>
        <taxon>Phytophthora</taxon>
    </lineage>
</organism>
<evidence type="ECO:0000313" key="3">
    <source>
        <dbReference type="Proteomes" id="UP000709295"/>
    </source>
</evidence>
<accession>A0A8J5I068</accession>
<evidence type="ECO:0000313" key="2">
    <source>
        <dbReference type="EMBL" id="KAG6942717.1"/>
    </source>
</evidence>
<gene>
    <name evidence="2" type="ORF">JG688_00017959</name>
</gene>
<dbReference type="Proteomes" id="UP000709295">
    <property type="component" value="Unassembled WGS sequence"/>
</dbReference>
<proteinExistence type="predicted"/>
<reference evidence="2" key="1">
    <citation type="submission" date="2021-01" db="EMBL/GenBank/DDBJ databases">
        <title>Phytophthora aleatoria, a newly-described species from Pinus radiata is distinct from Phytophthora cactorum isolates based on comparative genomics.</title>
        <authorList>
            <person name="Mcdougal R."/>
            <person name="Panda P."/>
            <person name="Williams N."/>
            <person name="Studholme D.J."/>
        </authorList>
    </citation>
    <scope>NUCLEOTIDE SEQUENCE</scope>
    <source>
        <strain evidence="2">NZFS 4037</strain>
    </source>
</reference>
<feature type="coiled-coil region" evidence="1">
    <location>
        <begin position="56"/>
        <end position="83"/>
    </location>
</feature>
<comment type="caution">
    <text evidence="2">The sequence shown here is derived from an EMBL/GenBank/DDBJ whole genome shotgun (WGS) entry which is preliminary data.</text>
</comment>
<sequence length="133" mass="15631">MELKELELALDDDQKEIEGYSYELDECHDRVRDINEFVRAIQTGEAPAIPNAASVLADMVEEREEEENAIKKYEEARGWHEQQFQKLQGQCTILEKERVRLHKTCIEICSIFWRCDVFEVIRARLAKLNSKSE</sequence>
<dbReference type="EMBL" id="JAENGY010002977">
    <property type="protein sequence ID" value="KAG6942717.1"/>
    <property type="molecule type" value="Genomic_DNA"/>
</dbReference>
<keyword evidence="3" id="KW-1185">Reference proteome</keyword>
<keyword evidence="1" id="KW-0175">Coiled coil</keyword>
<name>A0A8J5I068_9STRA</name>
<dbReference type="AlphaFoldDB" id="A0A8J5I068"/>
<protein>
    <submittedName>
        <fullName evidence="2">Uncharacterized protein</fullName>
    </submittedName>
</protein>
<evidence type="ECO:0000256" key="1">
    <source>
        <dbReference type="SAM" id="Coils"/>
    </source>
</evidence>